<dbReference type="Pfam" id="PF12273">
    <property type="entry name" value="RCR"/>
    <property type="match status" value="1"/>
</dbReference>
<comment type="caution">
    <text evidence="3">The sequence shown here is derived from an EMBL/GenBank/DDBJ whole genome shotgun (WGS) entry which is preliminary data.</text>
</comment>
<dbReference type="VEuPathDB" id="FungiDB:SAPIO_CDS3433"/>
<dbReference type="HOGENOM" id="CLU_131051_0_0_1"/>
<keyword evidence="2" id="KW-0472">Membrane</keyword>
<dbReference type="KEGG" id="sapo:SAPIO_CDS3433"/>
<dbReference type="GO" id="GO:0016192">
    <property type="term" value="P:vesicle-mediated transport"/>
    <property type="evidence" value="ECO:0007669"/>
    <property type="project" value="TreeGrafter"/>
</dbReference>
<gene>
    <name evidence="3" type="ORF">SAPIO_CDS3433</name>
</gene>
<dbReference type="AlphaFoldDB" id="A0A084GAS0"/>
<proteinExistence type="predicted"/>
<feature type="region of interest" description="Disordered" evidence="1">
    <location>
        <begin position="79"/>
        <end position="154"/>
    </location>
</feature>
<keyword evidence="2" id="KW-1133">Transmembrane helix</keyword>
<name>A0A084GAS0_PSEDA</name>
<sequence length="154" mass="17048">MESIGHELYSRDLGCPRGWYYSHGRCYQRTGWYYWGRWVVAGVIIALTIFLCLIIACVNSRRRRKQGLRPMYGTGWMAPPGKFGGPPPPNQQWAPGYGNPAPPPPPYGQQPQYGASPYGPPPQNGYFGQTEGVQQPPNAYQGGYAPPPGPPPQK</sequence>
<dbReference type="InterPro" id="IPR020999">
    <property type="entry name" value="Chitin_synth_reg_RCR"/>
</dbReference>
<dbReference type="OrthoDB" id="3556830at2759"/>
<evidence type="ECO:0000256" key="2">
    <source>
        <dbReference type="SAM" id="Phobius"/>
    </source>
</evidence>
<dbReference type="Proteomes" id="UP000028545">
    <property type="component" value="Unassembled WGS sequence"/>
</dbReference>
<evidence type="ECO:0008006" key="5">
    <source>
        <dbReference type="Google" id="ProtNLM"/>
    </source>
</evidence>
<dbReference type="RefSeq" id="XP_016644231.1">
    <property type="nucleotide sequence ID" value="XM_016786225.1"/>
</dbReference>
<keyword evidence="2" id="KW-0812">Transmembrane</keyword>
<evidence type="ECO:0000313" key="4">
    <source>
        <dbReference type="Proteomes" id="UP000028545"/>
    </source>
</evidence>
<dbReference type="EMBL" id="JOWA01000088">
    <property type="protein sequence ID" value="KEZ44432.1"/>
    <property type="molecule type" value="Genomic_DNA"/>
</dbReference>
<evidence type="ECO:0000256" key="1">
    <source>
        <dbReference type="SAM" id="MobiDB-lite"/>
    </source>
</evidence>
<dbReference type="PANTHER" id="PTHR28187">
    <property type="entry name" value="PROTEIN RCR1-RELATED"/>
    <property type="match status" value="1"/>
</dbReference>
<reference evidence="3 4" key="1">
    <citation type="journal article" date="2014" name="Genome Announc.">
        <title>Draft genome sequence of the pathogenic fungus Scedosporium apiospermum.</title>
        <authorList>
            <person name="Vandeputte P."/>
            <person name="Ghamrawi S."/>
            <person name="Rechenmann M."/>
            <person name="Iltis A."/>
            <person name="Giraud S."/>
            <person name="Fleury M."/>
            <person name="Thornton C."/>
            <person name="Delhaes L."/>
            <person name="Meyer W."/>
            <person name="Papon N."/>
            <person name="Bouchara J.P."/>
        </authorList>
    </citation>
    <scope>NUCLEOTIDE SEQUENCE [LARGE SCALE GENOMIC DNA]</scope>
    <source>
        <strain evidence="3 4">IHEM 14462</strain>
    </source>
</reference>
<accession>A0A084GAS0</accession>
<feature type="compositionally biased region" description="Pro residues" evidence="1">
    <location>
        <begin position="145"/>
        <end position="154"/>
    </location>
</feature>
<keyword evidence="4" id="KW-1185">Reference proteome</keyword>
<dbReference type="OMA" id="YDWGRWV"/>
<dbReference type="GeneID" id="27722505"/>
<organism evidence="3 4">
    <name type="scientific">Pseudallescheria apiosperma</name>
    <name type="common">Scedosporium apiospermum</name>
    <dbReference type="NCBI Taxonomy" id="563466"/>
    <lineage>
        <taxon>Eukaryota</taxon>
        <taxon>Fungi</taxon>
        <taxon>Dikarya</taxon>
        <taxon>Ascomycota</taxon>
        <taxon>Pezizomycotina</taxon>
        <taxon>Sordariomycetes</taxon>
        <taxon>Hypocreomycetidae</taxon>
        <taxon>Microascales</taxon>
        <taxon>Microascaceae</taxon>
        <taxon>Scedosporium</taxon>
    </lineage>
</organism>
<feature type="transmembrane region" description="Helical" evidence="2">
    <location>
        <begin position="38"/>
        <end position="59"/>
    </location>
</feature>
<dbReference type="PANTHER" id="PTHR28187:SF1">
    <property type="entry name" value="PROTEIN RCR1-RELATED"/>
    <property type="match status" value="1"/>
</dbReference>
<protein>
    <recommendedName>
        <fullName evidence="5">Chitin synthesis regulation, Congo red resistance, RCR protein</fullName>
    </recommendedName>
</protein>
<evidence type="ECO:0000313" key="3">
    <source>
        <dbReference type="EMBL" id="KEZ44432.1"/>
    </source>
</evidence>